<keyword evidence="1" id="KW-0677">Repeat</keyword>
<dbReference type="STRING" id="304371.MCP_1625"/>
<dbReference type="InParanoid" id="D1YZ25"/>
<dbReference type="Proteomes" id="UP000001882">
    <property type="component" value="Chromosome"/>
</dbReference>
<dbReference type="EMBL" id="AP011532">
    <property type="protein sequence ID" value="BAI61697.1"/>
    <property type="molecule type" value="Genomic_DNA"/>
</dbReference>
<dbReference type="PANTHER" id="PTHR22870">
    <property type="entry name" value="REGULATOR OF CHROMOSOME CONDENSATION"/>
    <property type="match status" value="1"/>
</dbReference>
<accession>D1YZ25</accession>
<organism evidence="2 3">
    <name type="scientific">Methanocella paludicola (strain DSM 17711 / JCM 13418 / NBRC 101707 / SANAE)</name>
    <dbReference type="NCBI Taxonomy" id="304371"/>
    <lineage>
        <taxon>Archaea</taxon>
        <taxon>Methanobacteriati</taxon>
        <taxon>Methanobacteriota</taxon>
        <taxon>Stenosarchaea group</taxon>
        <taxon>Methanomicrobia</taxon>
        <taxon>Methanocellales</taxon>
        <taxon>Methanocellaceae</taxon>
        <taxon>Methanocella</taxon>
    </lineage>
</organism>
<dbReference type="Pfam" id="PF00415">
    <property type="entry name" value="RCC1"/>
    <property type="match status" value="4"/>
</dbReference>
<dbReference type="InterPro" id="IPR051210">
    <property type="entry name" value="Ub_ligase/GEF_domain"/>
</dbReference>
<evidence type="ECO:0000313" key="3">
    <source>
        <dbReference type="Proteomes" id="UP000001882"/>
    </source>
</evidence>
<protein>
    <submittedName>
        <fullName evidence="2">Uncharacterized protein</fullName>
    </submittedName>
</protein>
<evidence type="ECO:0000256" key="1">
    <source>
        <dbReference type="ARBA" id="ARBA00022737"/>
    </source>
</evidence>
<dbReference type="PATRIC" id="fig|304371.9.peg.1657"/>
<dbReference type="InterPro" id="IPR000408">
    <property type="entry name" value="Reg_chr_condens"/>
</dbReference>
<dbReference type="Gene3D" id="2.130.10.30">
    <property type="entry name" value="Regulator of chromosome condensation 1/beta-lactamase-inhibitor protein II"/>
    <property type="match status" value="2"/>
</dbReference>
<dbReference type="InterPro" id="IPR009091">
    <property type="entry name" value="RCC1/BLIP-II"/>
</dbReference>
<reference evidence="2 3" key="2">
    <citation type="journal article" date="2008" name="Int. J. Syst. Evol. Microbiol.">
        <title>Methanocella paludicola gen. nov., sp. nov., a methane-producing archaeon, the first isolate of the lineage 'Rice Cluster I', and proposal of the new archaeal order Methanocellales ord. nov.</title>
        <authorList>
            <person name="Sakai S."/>
            <person name="Imachi H."/>
            <person name="Hanada S."/>
            <person name="Ohashi A."/>
            <person name="Harada H."/>
            <person name="Kamagata Y."/>
        </authorList>
    </citation>
    <scope>NUCLEOTIDE SEQUENCE [LARGE SCALE GENOMIC DNA]</scope>
    <source>
        <strain evidence="3">DSM 17711 / JCM 13418 / NBRC 101707 / SANAE</strain>
    </source>
</reference>
<reference evidence="3" key="3">
    <citation type="journal article" date="2011" name="PLoS ONE">
        <title>Genome sequence of a mesophilic hydrogenotrophic methanogen Methanocella paludicola, the first cultivated representative of the order Methanocellales.</title>
        <authorList>
            <person name="Sakai S."/>
            <person name="Takaki Y."/>
            <person name="Shimamura S."/>
            <person name="Sekine M."/>
            <person name="Tajima T."/>
            <person name="Kosugi H."/>
            <person name="Ichikawa N."/>
            <person name="Tasumi E."/>
            <person name="Hiraki A.T."/>
            <person name="Shimizu A."/>
            <person name="Kato Y."/>
            <person name="Nishiko R."/>
            <person name="Mori K."/>
            <person name="Fujita N."/>
            <person name="Imachi H."/>
            <person name="Takai K."/>
        </authorList>
    </citation>
    <scope>NUCLEOTIDE SEQUENCE [LARGE SCALE GENOMIC DNA]</scope>
    <source>
        <strain evidence="3">DSM 17711 / JCM 13418 / NBRC 101707 / SANAE</strain>
    </source>
</reference>
<dbReference type="PANTHER" id="PTHR22870:SF408">
    <property type="entry name" value="OS09G0560450 PROTEIN"/>
    <property type="match status" value="1"/>
</dbReference>
<dbReference type="AlphaFoldDB" id="D1YZ25"/>
<dbReference type="SUPFAM" id="SSF50985">
    <property type="entry name" value="RCC1/BLIP-II"/>
    <property type="match status" value="1"/>
</dbReference>
<dbReference type="PRINTS" id="PR00633">
    <property type="entry name" value="RCCNDNSATION"/>
</dbReference>
<keyword evidence="3" id="KW-1185">Reference proteome</keyword>
<dbReference type="PROSITE" id="PS50012">
    <property type="entry name" value="RCC1_3"/>
    <property type="match status" value="4"/>
</dbReference>
<dbReference type="eggNOG" id="arCOG11012">
    <property type="taxonomic scope" value="Archaea"/>
</dbReference>
<proteinExistence type="predicted"/>
<sequence length="427" mass="43785">MRGKLRLVITVIMLAALFSTAATISMAASSVKMKAVDSGAYANFALAEDGTVWAWGNNRDGQMGIGDKSTIYVPFQIPGLTGVKALSADATFTLLLKGDGTVWAAGKNDHGQLGDGTMTDRSSFAQVKGLSNIVAIDAKDSVGMALKDDGTVWVWGYYSYGSGANNKNVTVPEIVPGLANIKAISAGNWHYLVVDKDGNAWAWGNNLNGQIGIGSYAAQPTPVKVTGLSGVKDVAAGYQFSLFLKEDGTVWACGWNNQGVLGTGTSGSKVPVQVPGLSGIIDVAASSETAAALKDDGTIYVWGNYYPSAMSLSVAGPPINTPTALTAITGAKAISADFKAPVLALNQNGTVWGIGGLSYRDPETGYLAESGKATQIKFIGSASTAVPTATAAPTAGSATTGTQTPSTPLLLAIGVFCIAAILRAGKK</sequence>
<reference evidence="2 3" key="1">
    <citation type="journal article" date="2007" name="Appl. Environ. Microbiol.">
        <title>Isolation of key methanogens for global methane emission from rice paddy fields: a novel isolate affiliated with the clone cluster rice cluster I.</title>
        <authorList>
            <person name="Sakai S."/>
            <person name="Imachi H."/>
            <person name="Sekiguchi Y."/>
            <person name="Ohashi A."/>
            <person name="Harada H."/>
            <person name="Kamagata Y."/>
        </authorList>
    </citation>
    <scope>NUCLEOTIDE SEQUENCE [LARGE SCALE GENOMIC DNA]</scope>
    <source>
        <strain evidence="3">DSM 17711 / JCM 13418 / NBRC 101707 / SANAE</strain>
    </source>
</reference>
<gene>
    <name evidence="2" type="ordered locus">MCP_1625</name>
</gene>
<evidence type="ECO:0000313" key="2">
    <source>
        <dbReference type="EMBL" id="BAI61697.1"/>
    </source>
</evidence>
<dbReference type="KEGG" id="mpd:MCP_1625"/>
<name>D1YZ25_METPS</name>